<feature type="compositionally biased region" description="Polar residues" evidence="1">
    <location>
        <begin position="481"/>
        <end position="494"/>
    </location>
</feature>
<sequence>MPTIQTQKARPCSSPVDAGELTRRLEKLLRASQAEESLSDARPVQIEGTKTAVEKRLQRVSMTAGSLINTTAPPHSAESSRNRVAVADAKFSKQIRVTDSANPKNTKDRGVGSESAAKTSIGGIPNTDDANESRKRRPLSIANEKSNESKGNDVHEMRRHGPAKEPGRQTSSPNNVKRAATTRGLYAGTAPQQSNSRRSSSLEAVKEEQESDGRSRPNLVRSPSTSAESYLRAIQKRTNPERYSKHRRPAGAKMRTTSSDENLRGPAVGETWRAFVAAQIAKDPKSDPRRRHPSRRERDLSGRKPRPNSTADLDAWFSDNRGDQETSPPPRPKRATIDRPDWSQSDTREKRSSLRHLNFLDPVFRRSTRRSNDMEPAVAPKDKQAKRRTVCGGESLDAKRSLATVDIKVTSPTGRHGRKLSTADGTGADQANFNSGRPPRSPPPKSPKRFSHASFPAYSTGLHGGSVPSEPPAKSPRRMHSMSTNTSSQTSRASSPVVEIAPLRTKKLDSASSLSPPADPDPNRFSNAPKSFRANRASKMGLEPPQISTPEPVLVAREAALAALEGTAPTPKKAEDTDDEIEEPATEKRQEQEREVLPDSGAATSAPCMHSLFPVPPTPPPPPNSNPTINVQRASIPLQDPSPLPLPQHQFLRPSTGSSTRSSRLSLRSRTSSKSVTIAADAGDSSRSRSHSPSRPRSTQSRVGLRSRGRDKGKAVAAALELDSASGAADRARALARKGSGSMKAWAAAGLKLDGRHKEHSQQQQQQQQGKSEKGWVRVGRVGGGDAEKERDGGSKERENSDTTSPGGLGAAAKRWSALVWRGWRADRSEERSNSSAKRDDDDVDIFNNTLQIPAAPRGSARPLLPLPAESPFIASSATPPSLGRVDEEDITLPTTSSQRQPLSSKVPAAAAVTAASLVPSPVPATTATAFTTNTPPPRSHGRLSLGFLQGFRGWSGSGGRAAS</sequence>
<gene>
    <name evidence="2" type="ORF">IWZ03DRAFT_422465</name>
</gene>
<reference evidence="2 3" key="1">
    <citation type="submission" date="2024-04" db="EMBL/GenBank/DDBJ databases">
        <title>Phyllosticta paracitricarpa is synonymous to the EU quarantine fungus P. citricarpa based on phylogenomic analyses.</title>
        <authorList>
            <consortium name="Lawrence Berkeley National Laboratory"/>
            <person name="Van Ingen-Buijs V.A."/>
            <person name="Van Westerhoven A.C."/>
            <person name="Haridas S."/>
            <person name="Skiadas P."/>
            <person name="Martin F."/>
            <person name="Groenewald J.Z."/>
            <person name="Crous P.W."/>
            <person name="Seidl M.F."/>
        </authorList>
    </citation>
    <scope>NUCLEOTIDE SEQUENCE [LARGE SCALE GENOMIC DNA]</scope>
    <source>
        <strain evidence="2 3">CBS 123371</strain>
    </source>
</reference>
<comment type="caution">
    <text evidence="2">The sequence shown here is derived from an EMBL/GenBank/DDBJ whole genome shotgun (WGS) entry which is preliminary data.</text>
</comment>
<feature type="compositionally biased region" description="Basic and acidic residues" evidence="1">
    <location>
        <begin position="145"/>
        <end position="156"/>
    </location>
</feature>
<feature type="compositionally biased region" description="Basic and acidic residues" evidence="1">
    <location>
        <begin position="204"/>
        <end position="215"/>
    </location>
</feature>
<evidence type="ECO:0000256" key="1">
    <source>
        <dbReference type="SAM" id="MobiDB-lite"/>
    </source>
</evidence>
<dbReference type="Proteomes" id="UP001363622">
    <property type="component" value="Unassembled WGS sequence"/>
</dbReference>
<feature type="region of interest" description="Disordered" evidence="1">
    <location>
        <begin position="407"/>
        <end position="812"/>
    </location>
</feature>
<feature type="compositionally biased region" description="Basic and acidic residues" evidence="1">
    <location>
        <begin position="585"/>
        <end position="597"/>
    </location>
</feature>
<feature type="compositionally biased region" description="Low complexity" evidence="1">
    <location>
        <begin position="647"/>
        <end position="675"/>
    </location>
</feature>
<feature type="region of interest" description="Disordered" evidence="1">
    <location>
        <begin position="279"/>
        <end position="394"/>
    </location>
</feature>
<proteinExistence type="predicted"/>
<dbReference type="EMBL" id="JBBPHU010000004">
    <property type="protein sequence ID" value="KAK7518564.1"/>
    <property type="molecule type" value="Genomic_DNA"/>
</dbReference>
<evidence type="ECO:0000313" key="2">
    <source>
        <dbReference type="EMBL" id="KAK7518564.1"/>
    </source>
</evidence>
<protein>
    <submittedName>
        <fullName evidence="2">Uncharacterized protein</fullName>
    </submittedName>
</protein>
<feature type="compositionally biased region" description="Low complexity" evidence="1">
    <location>
        <begin position="551"/>
        <end position="571"/>
    </location>
</feature>
<name>A0ABR1KNP7_9PEZI</name>
<feature type="compositionally biased region" description="Basic and acidic residues" evidence="1">
    <location>
        <begin position="786"/>
        <end position="801"/>
    </location>
</feature>
<feature type="compositionally biased region" description="Polar residues" evidence="1">
    <location>
        <begin position="65"/>
        <end position="79"/>
    </location>
</feature>
<accession>A0ABR1KNP7</accession>
<organism evidence="2 3">
    <name type="scientific">Phyllosticta citriasiana</name>
    <dbReference type="NCBI Taxonomy" id="595635"/>
    <lineage>
        <taxon>Eukaryota</taxon>
        <taxon>Fungi</taxon>
        <taxon>Dikarya</taxon>
        <taxon>Ascomycota</taxon>
        <taxon>Pezizomycotina</taxon>
        <taxon>Dothideomycetes</taxon>
        <taxon>Dothideomycetes incertae sedis</taxon>
        <taxon>Botryosphaeriales</taxon>
        <taxon>Phyllostictaceae</taxon>
        <taxon>Phyllosticta</taxon>
    </lineage>
</organism>
<feature type="compositionally biased region" description="Polar residues" evidence="1">
    <location>
        <begin position="190"/>
        <end position="202"/>
    </location>
</feature>
<feature type="compositionally biased region" description="Pro residues" evidence="1">
    <location>
        <begin position="614"/>
        <end position="625"/>
    </location>
</feature>
<evidence type="ECO:0000313" key="3">
    <source>
        <dbReference type="Proteomes" id="UP001363622"/>
    </source>
</evidence>
<feature type="compositionally biased region" description="Polar residues" evidence="1">
    <location>
        <begin position="95"/>
        <end position="104"/>
    </location>
</feature>
<feature type="compositionally biased region" description="Basic and acidic residues" evidence="1">
    <location>
        <begin position="335"/>
        <end position="352"/>
    </location>
</feature>
<feature type="region of interest" description="Disordered" evidence="1">
    <location>
        <begin position="65"/>
        <end position="266"/>
    </location>
</feature>
<keyword evidence="3" id="KW-1185">Reference proteome</keyword>